<dbReference type="Gene3D" id="1.10.238.10">
    <property type="entry name" value="EF-hand"/>
    <property type="match status" value="1"/>
</dbReference>
<proteinExistence type="inferred from homology"/>
<evidence type="ECO:0000256" key="7">
    <source>
        <dbReference type="PIRNR" id="PIRNR017209"/>
    </source>
</evidence>
<keyword evidence="6 7" id="KW-0472">Membrane</keyword>
<evidence type="ECO:0000256" key="1">
    <source>
        <dbReference type="ARBA" id="ARBA00004127"/>
    </source>
</evidence>
<keyword evidence="5 9" id="KW-1133">Transmembrane helix</keyword>
<feature type="transmembrane region" description="Helical" evidence="9">
    <location>
        <begin position="277"/>
        <end position="297"/>
    </location>
</feature>
<feature type="region of interest" description="Disordered" evidence="8">
    <location>
        <begin position="975"/>
        <end position="1012"/>
    </location>
</feature>
<keyword evidence="3 9" id="KW-0812">Transmembrane</keyword>
<dbReference type="PROSITE" id="PS00018">
    <property type="entry name" value="EF_HAND_1"/>
    <property type="match status" value="1"/>
</dbReference>
<evidence type="ECO:0000313" key="11">
    <source>
        <dbReference type="EMBL" id="KKA29683.1"/>
    </source>
</evidence>
<feature type="region of interest" description="Disordered" evidence="8">
    <location>
        <begin position="127"/>
        <end position="167"/>
    </location>
</feature>
<feature type="region of interest" description="Disordered" evidence="8">
    <location>
        <begin position="469"/>
        <end position="507"/>
    </location>
</feature>
<dbReference type="Proteomes" id="UP000033483">
    <property type="component" value="Unassembled WGS sequence"/>
</dbReference>
<dbReference type="Pfam" id="PF00924">
    <property type="entry name" value="MS_channel_2nd"/>
    <property type="match status" value="1"/>
</dbReference>
<feature type="domain" description="EF-hand" evidence="10">
    <location>
        <begin position="528"/>
        <end position="563"/>
    </location>
</feature>
<dbReference type="InterPro" id="IPR058650">
    <property type="entry name" value="Msy1/2-like"/>
</dbReference>
<dbReference type="OrthoDB" id="544685at2759"/>
<dbReference type="GO" id="GO:0005509">
    <property type="term" value="F:calcium ion binding"/>
    <property type="evidence" value="ECO:0007669"/>
    <property type="project" value="InterPro"/>
</dbReference>
<dbReference type="PROSITE" id="PS50222">
    <property type="entry name" value="EF_HAND_2"/>
    <property type="match status" value="1"/>
</dbReference>
<dbReference type="InterPro" id="IPR023408">
    <property type="entry name" value="MscS_beta-dom_sf"/>
</dbReference>
<evidence type="ECO:0000256" key="9">
    <source>
        <dbReference type="SAM" id="Phobius"/>
    </source>
</evidence>
<comment type="caution">
    <text evidence="11">The sequence shown here is derived from an EMBL/GenBank/DDBJ whole genome shotgun (WGS) entry which is preliminary data.</text>
</comment>
<comment type="subcellular location">
    <subcellularLocation>
        <location evidence="1">Endomembrane system</location>
        <topology evidence="1">Multi-pass membrane protein</topology>
    </subcellularLocation>
    <subcellularLocation>
        <location evidence="7">Endoplasmic reticulum membrane</location>
    </subcellularLocation>
</comment>
<reference evidence="11 12" key="1">
    <citation type="submission" date="2015-03" db="EMBL/GenBank/DDBJ databases">
        <authorList>
            <person name="Radwan O."/>
            <person name="Al-Naeli F.A."/>
            <person name="Rendon G.A."/>
            <person name="Fields C."/>
        </authorList>
    </citation>
    <scope>NUCLEOTIDE SEQUENCE [LARGE SCALE GENOMIC DNA]</scope>
    <source>
        <strain evidence="11">CR-DP1</strain>
    </source>
</reference>
<dbReference type="InterPro" id="IPR016688">
    <property type="entry name" value="MscS-like_plants/fungi"/>
</dbReference>
<evidence type="ECO:0000313" key="12">
    <source>
        <dbReference type="Proteomes" id="UP000033483"/>
    </source>
</evidence>
<dbReference type="PANTHER" id="PTHR31323:SF15">
    <property type="entry name" value="MECHANOSENSITIVE ION CHANNEL PROTEIN MSY1"/>
    <property type="match status" value="1"/>
</dbReference>
<feature type="compositionally biased region" description="Polar residues" evidence="8">
    <location>
        <begin position="1"/>
        <end position="29"/>
    </location>
</feature>
<evidence type="ECO:0000256" key="8">
    <source>
        <dbReference type="SAM" id="MobiDB-lite"/>
    </source>
</evidence>
<gene>
    <name evidence="11" type="ORF">TD95_001370</name>
</gene>
<dbReference type="GO" id="GO:0006874">
    <property type="term" value="P:intracellular calcium ion homeostasis"/>
    <property type="evidence" value="ECO:0007669"/>
    <property type="project" value="TreeGrafter"/>
</dbReference>
<dbReference type="InterPro" id="IPR002048">
    <property type="entry name" value="EF_hand_dom"/>
</dbReference>
<dbReference type="Gene3D" id="2.30.30.60">
    <property type="match status" value="1"/>
</dbReference>
<name>A0A0F4ZIK2_9PEZI</name>
<feature type="region of interest" description="Disordered" evidence="8">
    <location>
        <begin position="1"/>
        <end position="47"/>
    </location>
</feature>
<evidence type="ECO:0000259" key="10">
    <source>
        <dbReference type="PROSITE" id="PS50222"/>
    </source>
</evidence>
<keyword evidence="7" id="KW-0256">Endoplasmic reticulum</keyword>
<dbReference type="EMBL" id="LAEV01000758">
    <property type="protein sequence ID" value="KKA29683.1"/>
    <property type="molecule type" value="Genomic_DNA"/>
</dbReference>
<keyword evidence="12" id="KW-1185">Reference proteome</keyword>
<dbReference type="InterPro" id="IPR011992">
    <property type="entry name" value="EF-hand-dom_pair"/>
</dbReference>
<feature type="compositionally biased region" description="Basic and acidic residues" evidence="8">
    <location>
        <begin position="847"/>
        <end position="883"/>
    </location>
</feature>
<dbReference type="SUPFAM" id="SSF47473">
    <property type="entry name" value="EF-hand"/>
    <property type="match status" value="1"/>
</dbReference>
<dbReference type="GO" id="GO:0005262">
    <property type="term" value="F:calcium channel activity"/>
    <property type="evidence" value="ECO:0007669"/>
    <property type="project" value="TreeGrafter"/>
</dbReference>
<feature type="compositionally biased region" description="Low complexity" evidence="8">
    <location>
        <begin position="975"/>
        <end position="987"/>
    </location>
</feature>
<dbReference type="GO" id="GO:0005789">
    <property type="term" value="C:endoplasmic reticulum membrane"/>
    <property type="evidence" value="ECO:0007669"/>
    <property type="project" value="UniProtKB-SubCell"/>
</dbReference>
<dbReference type="SUPFAM" id="SSF50182">
    <property type="entry name" value="Sm-like ribonucleoproteins"/>
    <property type="match status" value="1"/>
</dbReference>
<dbReference type="InterPro" id="IPR018247">
    <property type="entry name" value="EF_Hand_1_Ca_BS"/>
</dbReference>
<dbReference type="InterPro" id="IPR010920">
    <property type="entry name" value="LSM_dom_sf"/>
</dbReference>
<evidence type="ECO:0000256" key="4">
    <source>
        <dbReference type="ARBA" id="ARBA00022837"/>
    </source>
</evidence>
<evidence type="ECO:0000256" key="3">
    <source>
        <dbReference type="ARBA" id="ARBA00022692"/>
    </source>
</evidence>
<protein>
    <recommendedName>
        <fullName evidence="7">Mechanosensitive ion channel protein</fullName>
    </recommendedName>
</protein>
<feature type="transmembrane region" description="Helical" evidence="9">
    <location>
        <begin position="317"/>
        <end position="337"/>
    </location>
</feature>
<comment type="similarity">
    <text evidence="2 7">Belongs to the MscS (TC 1.A.23) family.</text>
</comment>
<dbReference type="Pfam" id="PF25886">
    <property type="entry name" value="Msy1"/>
    <property type="match status" value="1"/>
</dbReference>
<sequence length="1012" mass="114541">MSQSNSQDAQPGENRNSIPESQNQPSYSQVPPPPIVPPAAHHPVATSGVHLSPISPVAPVAPSQYVQQQQDLHAAGVMPTLGMQPLAPTTTQRTEAVAYSEARRSHETRLHDELEMLRTEQIVSSREQELYRAGSKMPPSPPDDDDTHYNPNGDAILSPSKPLPQMTPDKNAPLYRLWMWLKKFPRLFRYVLYAVPGAALLLIPILLGKLAFDPGAHPIGGDGGVYLEWFGIWLEVMWGSLWVSRMATSLMPHLFKGVASMMGSINSKKWQDIGRELELHTALFLWMLSLLICTNVLLNNHRVPSSDPDNKSKDLNWIKVVIKVIISLFVLACLNLLEKVCIQWIAASFHQRTYAVRIVQNKDDVSKLVKLYEHSKSHFHPMDSIWHPVNSRPNSSGYRTPMQTMRLNARAAWDKFGNVAGRIGNDFMGRKTNGNHPRKVVSELLRNANHSRALARILYRSLKGLNLRTNGPNTSNDDPGNQTIVDDDSPETDTQNGYNEKNVDQSEMPNFDEEERLVYLEDFKVIFEDEEEAEAAFSLFDKDMNGDISMEEFEGVCYEIHLEKKAIAASLKDLDSVINKLDRVLFAIILIISVLVFVSIISGSAAAALTSAGTTILGLSWLLQATTQEFLQSIIFVFVKHPFDVGDRVTVYGNSGTLGRGDDYYVTEISLWYTEFKKMEGHIVQAPNSILNTLFILNQRRSNALADVVSLQVRFGTTQIQIEKLKERMLNFVDLNRRDYQSRILTEMRTLDNMQSATLNFIFFHKSNFQNELLRLSRHNRFLTELMQQMCEVGIQPPFKSQPGGSKENPVYWRYLDSEGKRQAAPFSGGGRDGPDDYNTSPHGMYRRPDNEPRDHDYDGQDYDRFRRQSPTERTSSDNRSASERLPTLRQHERFDDFQDVYSMRKNERPNRWNSVTSGGNNLHNHLAQLRMRKGSTLPVDGHSLALQDSYQTGSYLPPRSSVDQGSMHGIKRMTTTMSKMSSSSRRFWPRPRAPTQSGNKPPDVLPDGSLV</sequence>
<feature type="transmembrane region" description="Helical" evidence="9">
    <location>
        <begin position="190"/>
        <end position="212"/>
    </location>
</feature>
<organism evidence="11 12">
    <name type="scientific">Thielaviopsis punctulata</name>
    <dbReference type="NCBI Taxonomy" id="72032"/>
    <lineage>
        <taxon>Eukaryota</taxon>
        <taxon>Fungi</taxon>
        <taxon>Dikarya</taxon>
        <taxon>Ascomycota</taxon>
        <taxon>Pezizomycotina</taxon>
        <taxon>Sordariomycetes</taxon>
        <taxon>Hypocreomycetidae</taxon>
        <taxon>Microascales</taxon>
        <taxon>Ceratocystidaceae</taxon>
        <taxon>Thielaviopsis</taxon>
    </lineage>
</organism>
<feature type="transmembrane region" description="Helical" evidence="9">
    <location>
        <begin position="224"/>
        <end position="243"/>
    </location>
</feature>
<dbReference type="InterPro" id="IPR006685">
    <property type="entry name" value="MscS_channel_2nd"/>
</dbReference>
<feature type="compositionally biased region" description="Polar residues" evidence="8">
    <location>
        <begin position="469"/>
        <end position="484"/>
    </location>
</feature>
<evidence type="ECO:0000256" key="2">
    <source>
        <dbReference type="ARBA" id="ARBA00008017"/>
    </source>
</evidence>
<feature type="region of interest" description="Disordered" evidence="8">
    <location>
        <begin position="823"/>
        <end position="890"/>
    </location>
</feature>
<accession>A0A0F4ZIK2</accession>
<dbReference type="PIRSF" id="PIRSF017209">
    <property type="entry name" value="Memb_At2g17000_prd"/>
    <property type="match status" value="1"/>
</dbReference>
<dbReference type="PANTHER" id="PTHR31323">
    <property type="entry name" value="MECHANOSENSITIVE ION CHANNEL PROTEIN MSY2"/>
    <property type="match status" value="1"/>
</dbReference>
<evidence type="ECO:0000256" key="6">
    <source>
        <dbReference type="ARBA" id="ARBA00023136"/>
    </source>
</evidence>
<evidence type="ECO:0000256" key="5">
    <source>
        <dbReference type="ARBA" id="ARBA00022989"/>
    </source>
</evidence>
<dbReference type="AlphaFoldDB" id="A0A0F4ZIK2"/>
<keyword evidence="4" id="KW-0106">Calcium</keyword>
<feature type="transmembrane region" description="Helical" evidence="9">
    <location>
        <begin position="584"/>
        <end position="609"/>
    </location>
</feature>